<accession>A0A840WSY7</accession>
<name>A0A840WSY7_9ACTN</name>
<keyword evidence="1" id="KW-0804">Transcription</keyword>
<keyword evidence="2" id="KW-1185">Reference proteome</keyword>
<protein>
    <submittedName>
        <fullName evidence="1">DNA-directed RNA polymerase specialized sigma24 family protein</fullName>
    </submittedName>
</protein>
<dbReference type="RefSeq" id="WP_184368624.1">
    <property type="nucleotide sequence ID" value="NZ_BAAAKM010000063.1"/>
</dbReference>
<comment type="caution">
    <text evidence="1">The sequence shown here is derived from an EMBL/GenBank/DDBJ whole genome shotgun (WGS) entry which is preliminary data.</text>
</comment>
<dbReference type="AlphaFoldDB" id="A0A840WSY7"/>
<organism evidence="1 2">
    <name type="scientific">Nocardiopsis metallicus</name>
    <dbReference type="NCBI Taxonomy" id="179819"/>
    <lineage>
        <taxon>Bacteria</taxon>
        <taxon>Bacillati</taxon>
        <taxon>Actinomycetota</taxon>
        <taxon>Actinomycetes</taxon>
        <taxon>Streptosporangiales</taxon>
        <taxon>Nocardiopsidaceae</taxon>
        <taxon>Nocardiopsis</taxon>
    </lineage>
</organism>
<evidence type="ECO:0000313" key="2">
    <source>
        <dbReference type="Proteomes" id="UP000579647"/>
    </source>
</evidence>
<gene>
    <name evidence="1" type="ORF">HNR07_005863</name>
</gene>
<keyword evidence="1" id="KW-0240">DNA-directed RNA polymerase</keyword>
<dbReference type="EMBL" id="JACHDO010000001">
    <property type="protein sequence ID" value="MBB5494726.1"/>
    <property type="molecule type" value="Genomic_DNA"/>
</dbReference>
<evidence type="ECO:0000313" key="1">
    <source>
        <dbReference type="EMBL" id="MBB5494726.1"/>
    </source>
</evidence>
<reference evidence="1 2" key="1">
    <citation type="submission" date="2020-08" db="EMBL/GenBank/DDBJ databases">
        <title>Sequencing the genomes of 1000 actinobacteria strains.</title>
        <authorList>
            <person name="Klenk H.-P."/>
        </authorList>
    </citation>
    <scope>NUCLEOTIDE SEQUENCE [LARGE SCALE GENOMIC DNA]</scope>
    <source>
        <strain evidence="1 2">DSM 44598</strain>
    </source>
</reference>
<proteinExistence type="predicted"/>
<dbReference type="Proteomes" id="UP000579647">
    <property type="component" value="Unassembled WGS sequence"/>
</dbReference>
<sequence>MGNASDLDRTLTIVDDLHQEWDRLCAQERTQQQVQQWSASDMRLREATSLRDLQDLVSGPTSAETDLLFRALLDYASEPGSDGDLAARALLQLMIARVIHTSRSMTNLINDIEERTQLATVALYEAIRTCPRDKTRFLPPHLAWTAHKRALSLARVGGAETPIGVFGVETAPLHHDEQLHHEEHLHPSEELAQVLAWSIAEGVINAGEAELLAHRYGEESPGRESWSSLADSHAVADQMGISPHAMRQRCSRAARKIAKVSGRYLAQQIR</sequence>
<dbReference type="GO" id="GO:0000428">
    <property type="term" value="C:DNA-directed RNA polymerase complex"/>
    <property type="evidence" value="ECO:0007669"/>
    <property type="project" value="UniProtKB-KW"/>
</dbReference>